<dbReference type="CDD" id="cd07185">
    <property type="entry name" value="OmpA_C-like"/>
    <property type="match status" value="1"/>
</dbReference>
<accession>A0ABT5ML00</accession>
<dbReference type="Pfam" id="PF00691">
    <property type="entry name" value="OmpA"/>
    <property type="match status" value="1"/>
</dbReference>
<dbReference type="EMBL" id="JAQSIO010000013">
    <property type="protein sequence ID" value="MDD0817060.1"/>
    <property type="molecule type" value="Genomic_DNA"/>
</dbReference>
<evidence type="ECO:0000313" key="7">
    <source>
        <dbReference type="EMBL" id="MDD0817060.1"/>
    </source>
</evidence>
<organism evidence="7 8">
    <name type="scientific">Curvibacter microcysteis</name>
    <dbReference type="NCBI Taxonomy" id="3026419"/>
    <lineage>
        <taxon>Bacteria</taxon>
        <taxon>Pseudomonadati</taxon>
        <taxon>Pseudomonadota</taxon>
        <taxon>Betaproteobacteria</taxon>
        <taxon>Burkholderiales</taxon>
        <taxon>Comamonadaceae</taxon>
        <taxon>Curvibacter</taxon>
    </lineage>
</organism>
<dbReference type="Proteomes" id="UP001528672">
    <property type="component" value="Unassembled WGS sequence"/>
</dbReference>
<dbReference type="InterPro" id="IPR006665">
    <property type="entry name" value="OmpA-like"/>
</dbReference>
<dbReference type="PRINTS" id="PR01023">
    <property type="entry name" value="NAFLGMOTY"/>
</dbReference>
<dbReference type="InterPro" id="IPR006664">
    <property type="entry name" value="OMP_bac"/>
</dbReference>
<evidence type="ECO:0000256" key="5">
    <source>
        <dbReference type="SAM" id="SignalP"/>
    </source>
</evidence>
<evidence type="ECO:0000256" key="1">
    <source>
        <dbReference type="ARBA" id="ARBA00004442"/>
    </source>
</evidence>
<dbReference type="PRINTS" id="PR01021">
    <property type="entry name" value="OMPADOMAIN"/>
</dbReference>
<evidence type="ECO:0000259" key="6">
    <source>
        <dbReference type="PROSITE" id="PS51123"/>
    </source>
</evidence>
<dbReference type="RefSeq" id="WP_273929424.1">
    <property type="nucleotide sequence ID" value="NZ_JAQSIO010000013.1"/>
</dbReference>
<evidence type="ECO:0000256" key="3">
    <source>
        <dbReference type="ARBA" id="ARBA00023237"/>
    </source>
</evidence>
<evidence type="ECO:0000256" key="4">
    <source>
        <dbReference type="PROSITE-ProRule" id="PRU00473"/>
    </source>
</evidence>
<sequence>MPTLSFVRRAAARLAAPLLCASLLACQSPPPAAPAPAPAAVAPYSGPTLPIAQSDRGVQIFLPSAALFELGQSTLNPTESGPYLQRISTLLMTKTERPVVLEGHTDNTGSATTNQALSEARAQTVRNALQALGVPAQRLSTVGYSFKRPVASNATEEGRRLNRRVEVLILDEKVEQITRGEAPNAFESAWEQLKSLMDRGLVRPATGA</sequence>
<name>A0ABT5ML00_9BURK</name>
<feature type="signal peptide" evidence="5">
    <location>
        <begin position="1"/>
        <end position="32"/>
    </location>
</feature>
<comment type="caution">
    <text evidence="7">The sequence shown here is derived from an EMBL/GenBank/DDBJ whole genome shotgun (WGS) entry which is preliminary data.</text>
</comment>
<keyword evidence="2 4" id="KW-0472">Membrane</keyword>
<keyword evidence="3" id="KW-0998">Cell outer membrane</keyword>
<comment type="subcellular location">
    <subcellularLocation>
        <location evidence="1">Cell outer membrane</location>
    </subcellularLocation>
</comment>
<dbReference type="SUPFAM" id="SSF103088">
    <property type="entry name" value="OmpA-like"/>
    <property type="match status" value="1"/>
</dbReference>
<dbReference type="InterPro" id="IPR050330">
    <property type="entry name" value="Bact_OuterMem_StrucFunc"/>
</dbReference>
<dbReference type="Gene3D" id="3.30.1330.60">
    <property type="entry name" value="OmpA-like domain"/>
    <property type="match status" value="1"/>
</dbReference>
<protein>
    <submittedName>
        <fullName evidence="7">OmpA family protein</fullName>
    </submittedName>
</protein>
<dbReference type="PANTHER" id="PTHR30329:SF21">
    <property type="entry name" value="LIPOPROTEIN YIAD-RELATED"/>
    <property type="match status" value="1"/>
</dbReference>
<dbReference type="PROSITE" id="PS51123">
    <property type="entry name" value="OMPA_2"/>
    <property type="match status" value="1"/>
</dbReference>
<feature type="domain" description="OmpA-like" evidence="6">
    <location>
        <begin position="55"/>
        <end position="173"/>
    </location>
</feature>
<feature type="chain" id="PRO_5045132626" evidence="5">
    <location>
        <begin position="33"/>
        <end position="208"/>
    </location>
</feature>
<dbReference type="PANTHER" id="PTHR30329">
    <property type="entry name" value="STATOR ELEMENT OF FLAGELLAR MOTOR COMPLEX"/>
    <property type="match status" value="1"/>
</dbReference>
<keyword evidence="8" id="KW-1185">Reference proteome</keyword>
<reference evidence="7 8" key="1">
    <citation type="submission" date="2023-02" db="EMBL/GenBank/DDBJ databases">
        <title>Bacterial whole genome sequence for Curvibacter sp. HBC28.</title>
        <authorList>
            <person name="Le V."/>
            <person name="Ko S.-R."/>
            <person name="Ahn C.-Y."/>
            <person name="Oh H.-M."/>
        </authorList>
    </citation>
    <scope>NUCLEOTIDE SEQUENCE [LARGE SCALE GENOMIC DNA]</scope>
    <source>
        <strain evidence="7 8">HBC28</strain>
    </source>
</reference>
<gene>
    <name evidence="7" type="ORF">PSQ39_20675</name>
</gene>
<dbReference type="InterPro" id="IPR036737">
    <property type="entry name" value="OmpA-like_sf"/>
</dbReference>
<keyword evidence="5" id="KW-0732">Signal</keyword>
<evidence type="ECO:0000256" key="2">
    <source>
        <dbReference type="ARBA" id="ARBA00023136"/>
    </source>
</evidence>
<proteinExistence type="predicted"/>
<evidence type="ECO:0000313" key="8">
    <source>
        <dbReference type="Proteomes" id="UP001528672"/>
    </source>
</evidence>